<dbReference type="Proteomes" id="UP000199263">
    <property type="component" value="Unassembled WGS sequence"/>
</dbReference>
<protein>
    <submittedName>
        <fullName evidence="1">Uncharacterized protein</fullName>
    </submittedName>
</protein>
<dbReference type="EMBL" id="FOMG01000002">
    <property type="protein sequence ID" value="SFC28633.1"/>
    <property type="molecule type" value="Genomic_DNA"/>
</dbReference>
<organism evidence="1 2">
    <name type="scientific">Clostridium uliginosum</name>
    <dbReference type="NCBI Taxonomy" id="119641"/>
    <lineage>
        <taxon>Bacteria</taxon>
        <taxon>Bacillati</taxon>
        <taxon>Bacillota</taxon>
        <taxon>Clostridia</taxon>
        <taxon>Eubacteriales</taxon>
        <taxon>Clostridiaceae</taxon>
        <taxon>Clostridium</taxon>
    </lineage>
</organism>
<evidence type="ECO:0000313" key="2">
    <source>
        <dbReference type="Proteomes" id="UP000199263"/>
    </source>
</evidence>
<proteinExistence type="predicted"/>
<sequence length="89" mass="10677">MYQLKKENDKFDHIVNNIKIKKCGNKTEYFINKETRETCLFLDKQGLCQILKSHGEEDLLVRYAVFLKYCMNKNKEIGTEDIKDYIVFF</sequence>
<name>A0A1I1I4L7_9CLOT</name>
<dbReference type="OrthoDB" id="86584at2"/>
<accession>A0A1I1I4L7</accession>
<evidence type="ECO:0000313" key="1">
    <source>
        <dbReference type="EMBL" id="SFC28633.1"/>
    </source>
</evidence>
<gene>
    <name evidence="1" type="ORF">SAMN05421842_10246</name>
</gene>
<dbReference type="RefSeq" id="WP_090088255.1">
    <property type="nucleotide sequence ID" value="NZ_FOMG01000002.1"/>
</dbReference>
<dbReference type="STRING" id="119641.SAMN05421842_10246"/>
<reference evidence="1 2" key="1">
    <citation type="submission" date="2016-10" db="EMBL/GenBank/DDBJ databases">
        <authorList>
            <person name="de Groot N.N."/>
        </authorList>
    </citation>
    <scope>NUCLEOTIDE SEQUENCE [LARGE SCALE GENOMIC DNA]</scope>
    <source>
        <strain evidence="1 2">DSM 12992</strain>
    </source>
</reference>
<dbReference type="AlphaFoldDB" id="A0A1I1I4L7"/>
<keyword evidence="2" id="KW-1185">Reference proteome</keyword>